<dbReference type="EMBL" id="CP010994">
    <property type="protein sequence ID" value="AMN35749.1"/>
    <property type="molecule type" value="Genomic_DNA"/>
</dbReference>
<name>A0A127EIF9_CLOPF</name>
<dbReference type="RefSeq" id="WP_061428088.1">
    <property type="nucleotide sequence ID" value="NZ_CP010994.1"/>
</dbReference>
<evidence type="ECO:0000313" key="2">
    <source>
        <dbReference type="Proteomes" id="UP000070260"/>
    </source>
</evidence>
<dbReference type="PATRIC" id="fig|1502.177.peg.1704"/>
<accession>A0A127EIF9</accession>
<gene>
    <name evidence="1" type="ORF">JFP838_08310</name>
</gene>
<reference evidence="1 2" key="1">
    <citation type="journal article" date="2016" name="PLoS ONE">
        <title>Plasmid Characterization and Chromosome Analysis of Two netF+ Clostridium perfringens Isolates Associated with Foal and Canine Necrotizing Enteritis.</title>
        <authorList>
            <person name="Mehdizadeh Gohari I."/>
            <person name="Kropinski A.M."/>
            <person name="Weese S.J."/>
            <person name="Parreira V.R."/>
            <person name="Whitehead A.E."/>
            <person name="Boerlin P."/>
            <person name="Prescott J.F."/>
        </authorList>
    </citation>
    <scope>NUCLEOTIDE SEQUENCE [LARGE SCALE GENOMIC DNA]</scope>
    <source>
        <strain evidence="1 2">JP838</strain>
    </source>
</reference>
<dbReference type="AlphaFoldDB" id="A0A127EIF9"/>
<proteinExistence type="predicted"/>
<sequence>MRKKDENLLLINYDIVQNNYCWMFSKFNKIEELINKLSSMDTFDKSVLDEAQESIIELIKFKEEFLISKLEGSLKSEVIKKRQILISDFNYEEGIREIMK</sequence>
<evidence type="ECO:0000313" key="1">
    <source>
        <dbReference type="EMBL" id="AMN35749.1"/>
    </source>
</evidence>
<protein>
    <submittedName>
        <fullName evidence="1">Uncharacterized protein</fullName>
    </submittedName>
</protein>
<organism evidence="1 2">
    <name type="scientific">Clostridium perfringens</name>
    <dbReference type="NCBI Taxonomy" id="1502"/>
    <lineage>
        <taxon>Bacteria</taxon>
        <taxon>Bacillati</taxon>
        <taxon>Bacillota</taxon>
        <taxon>Clostridia</taxon>
        <taxon>Eubacteriales</taxon>
        <taxon>Clostridiaceae</taxon>
        <taxon>Clostridium</taxon>
    </lineage>
</organism>
<dbReference type="Proteomes" id="UP000070260">
    <property type="component" value="Chromosome"/>
</dbReference>